<reference evidence="1" key="1">
    <citation type="submission" date="2021-06" db="EMBL/GenBank/DDBJ databases">
        <authorList>
            <person name="Kallberg Y."/>
            <person name="Tangrot J."/>
            <person name="Rosling A."/>
        </authorList>
    </citation>
    <scope>NUCLEOTIDE SEQUENCE</scope>
    <source>
        <strain evidence="1">AU212A</strain>
    </source>
</reference>
<keyword evidence="2" id="KW-1185">Reference proteome</keyword>
<organism evidence="1 2">
    <name type="scientific">Scutellospora calospora</name>
    <dbReference type="NCBI Taxonomy" id="85575"/>
    <lineage>
        <taxon>Eukaryota</taxon>
        <taxon>Fungi</taxon>
        <taxon>Fungi incertae sedis</taxon>
        <taxon>Mucoromycota</taxon>
        <taxon>Glomeromycotina</taxon>
        <taxon>Glomeromycetes</taxon>
        <taxon>Diversisporales</taxon>
        <taxon>Gigasporaceae</taxon>
        <taxon>Scutellospora</taxon>
    </lineage>
</organism>
<dbReference type="EMBL" id="CAJVPM010045865">
    <property type="protein sequence ID" value="CAG8717398.1"/>
    <property type="molecule type" value="Genomic_DNA"/>
</dbReference>
<accession>A0ACA9PPD6</accession>
<evidence type="ECO:0000313" key="1">
    <source>
        <dbReference type="EMBL" id="CAG8717398.1"/>
    </source>
</evidence>
<comment type="caution">
    <text evidence="1">The sequence shown here is derived from an EMBL/GenBank/DDBJ whole genome shotgun (WGS) entry which is preliminary data.</text>
</comment>
<feature type="non-terminal residue" evidence="1">
    <location>
        <position position="1"/>
    </location>
</feature>
<name>A0ACA9PPD6_9GLOM</name>
<gene>
    <name evidence="1" type="ORF">SCALOS_LOCUS11116</name>
</gene>
<evidence type="ECO:0000313" key="2">
    <source>
        <dbReference type="Proteomes" id="UP000789860"/>
    </source>
</evidence>
<sequence>IYVNNTQHGQCNIEIADKKPCDTKVKTSNSITALWRHFKIEHGYSGKTEQ</sequence>
<protein>
    <submittedName>
        <fullName evidence="1">8562_t:CDS:1</fullName>
    </submittedName>
</protein>
<dbReference type="Proteomes" id="UP000789860">
    <property type="component" value="Unassembled WGS sequence"/>
</dbReference>
<proteinExistence type="predicted"/>